<evidence type="ECO:0000256" key="7">
    <source>
        <dbReference type="PIRSR" id="PIRSR628472-2"/>
    </source>
</evidence>
<feature type="compositionally biased region" description="Low complexity" evidence="9">
    <location>
        <begin position="165"/>
        <end position="174"/>
    </location>
</feature>
<dbReference type="InterPro" id="IPR038102">
    <property type="entry name" value="EYA_dom_sf"/>
</dbReference>
<evidence type="ECO:0000313" key="11">
    <source>
        <dbReference type="Proteomes" id="UP001152747"/>
    </source>
</evidence>
<evidence type="ECO:0000256" key="3">
    <source>
        <dbReference type="ARBA" id="ARBA00022842"/>
    </source>
</evidence>
<keyword evidence="4 8" id="KW-0904">Protein phosphatase</keyword>
<keyword evidence="2 8" id="KW-0378">Hydrolase</keyword>
<dbReference type="GO" id="GO:2001240">
    <property type="term" value="P:negative regulation of extrinsic apoptotic signaling pathway in absence of ligand"/>
    <property type="evidence" value="ECO:0007669"/>
    <property type="project" value="TreeGrafter"/>
</dbReference>
<keyword evidence="7 8" id="KW-0479">Metal-binding</keyword>
<feature type="active site" description="Nucleophile" evidence="6">
    <location>
        <position position="196"/>
    </location>
</feature>
<proteinExistence type="inferred from homology"/>
<dbReference type="EC" id="3.1.3.48" evidence="8"/>
<accession>A0A9P1I797</accession>
<dbReference type="Proteomes" id="UP001152747">
    <property type="component" value="Unassembled WGS sequence"/>
</dbReference>
<dbReference type="AlphaFoldDB" id="A0A9P1I797"/>
<dbReference type="Gene3D" id="3.40.50.12350">
    <property type="match status" value="1"/>
</dbReference>
<evidence type="ECO:0000256" key="8">
    <source>
        <dbReference type="RuleBase" id="RU362036"/>
    </source>
</evidence>
<organism evidence="10 11">
    <name type="scientific">Caenorhabditis angaria</name>
    <dbReference type="NCBI Taxonomy" id="860376"/>
    <lineage>
        <taxon>Eukaryota</taxon>
        <taxon>Metazoa</taxon>
        <taxon>Ecdysozoa</taxon>
        <taxon>Nematoda</taxon>
        <taxon>Chromadorea</taxon>
        <taxon>Rhabditida</taxon>
        <taxon>Rhabditina</taxon>
        <taxon>Rhabditomorpha</taxon>
        <taxon>Rhabditoidea</taxon>
        <taxon>Rhabditidae</taxon>
        <taxon>Peloderinae</taxon>
        <taxon>Caenorhabditis</taxon>
    </lineage>
</organism>
<protein>
    <recommendedName>
        <fullName evidence="8">Eyes absent homolog</fullName>
        <ecNumber evidence="8">3.1.3.48</ecNumber>
    </recommendedName>
</protein>
<keyword evidence="11" id="KW-1185">Reference proteome</keyword>
<dbReference type="OrthoDB" id="167668at2759"/>
<dbReference type="PANTHER" id="PTHR10190:SF16">
    <property type="entry name" value="DEVELOPMENTAL PROTEIN EYES ABSENT"/>
    <property type="match status" value="1"/>
</dbReference>
<feature type="binding site" evidence="7">
    <location>
        <position position="198"/>
    </location>
    <ligand>
        <name>Mg(2+)</name>
        <dbReference type="ChEBI" id="CHEBI:18420"/>
    </ligand>
</feature>
<dbReference type="InterPro" id="IPR028472">
    <property type="entry name" value="EYA"/>
</dbReference>
<feature type="active site" description="Proton donor" evidence="6">
    <location>
        <position position="198"/>
    </location>
</feature>
<evidence type="ECO:0000313" key="10">
    <source>
        <dbReference type="EMBL" id="CAI5439346.1"/>
    </source>
</evidence>
<evidence type="ECO:0000256" key="4">
    <source>
        <dbReference type="ARBA" id="ARBA00022912"/>
    </source>
</evidence>
<sequence length="453" mass="49215">MTSTSPALWSTIPTQVDVGSTKDAILPDSIYGTTSTSSTSSTTTVTYPNYSTPTNYSTTTGYQMYTTGATPASYYQQVASNLRAQTTFPYNLTTPSYYAAASGTYPVDYSAAYNPQQYYQRYYNPLATYSLGDIAAASSATGGNADVSAAAGFPLNMKEIKKSAKNSSKNAGSSGKKKNGSCSPGDEVYARVFIWDIDDITMLSRNIIAQVTQQFPHLASAGISLYQLIERVVAVNFSDPNELQEGDVINIEDAVIDETVIDGPIDNLRGLDIMRRVAPKYQALRQFYAEISEGFKAEKPILSYELLERCGMATQEVDLCQSAAQLQTLFNQRWQCANRCLELVTKRSAESHEKYANVVICAEGVAYAAAQLLVAGQSATIPIDNIFSTTKASKESIFEKIQSKYGKKCSFVSVTSSAETSGIAKKLAIPVWPVGASDDLEKLYTAQRNYLLG</sequence>
<evidence type="ECO:0000256" key="9">
    <source>
        <dbReference type="SAM" id="MobiDB-lite"/>
    </source>
</evidence>
<dbReference type="GO" id="GO:0045739">
    <property type="term" value="P:positive regulation of DNA repair"/>
    <property type="evidence" value="ECO:0007669"/>
    <property type="project" value="TreeGrafter"/>
</dbReference>
<evidence type="ECO:0000256" key="1">
    <source>
        <dbReference type="ARBA" id="ARBA00010501"/>
    </source>
</evidence>
<feature type="region of interest" description="Disordered" evidence="9">
    <location>
        <begin position="164"/>
        <end position="184"/>
    </location>
</feature>
<comment type="similarity">
    <text evidence="1 8">Belongs to the HAD-like hydrolase superfamily. EYA family.</text>
</comment>
<gene>
    <name evidence="10" type="ORF">CAMP_LOCUS1983</name>
</gene>
<dbReference type="GO" id="GO:0030154">
    <property type="term" value="P:cell differentiation"/>
    <property type="evidence" value="ECO:0007669"/>
    <property type="project" value="TreeGrafter"/>
</dbReference>
<comment type="catalytic activity">
    <reaction evidence="5 8">
        <text>O-phospho-L-tyrosyl-[protein] + H2O = L-tyrosyl-[protein] + phosphate</text>
        <dbReference type="Rhea" id="RHEA:10684"/>
        <dbReference type="Rhea" id="RHEA-COMP:10136"/>
        <dbReference type="Rhea" id="RHEA-COMP:20101"/>
        <dbReference type="ChEBI" id="CHEBI:15377"/>
        <dbReference type="ChEBI" id="CHEBI:43474"/>
        <dbReference type="ChEBI" id="CHEBI:46858"/>
        <dbReference type="ChEBI" id="CHEBI:61978"/>
        <dbReference type="EC" id="3.1.3.48"/>
    </reaction>
</comment>
<dbReference type="GO" id="GO:0005634">
    <property type="term" value="C:nucleus"/>
    <property type="evidence" value="ECO:0007669"/>
    <property type="project" value="TreeGrafter"/>
</dbReference>
<evidence type="ECO:0000256" key="6">
    <source>
        <dbReference type="PIRSR" id="PIRSR628472-1"/>
    </source>
</evidence>
<comment type="cofactor">
    <cofactor evidence="7 8">
        <name>Mg(2+)</name>
        <dbReference type="ChEBI" id="CHEBI:18420"/>
    </cofactor>
    <text evidence="7 8">Binds 1 Mg(2+) ion per subunit.</text>
</comment>
<name>A0A9P1I797_9PELO</name>
<dbReference type="PANTHER" id="PTHR10190">
    <property type="entry name" value="EYES ABSENT"/>
    <property type="match status" value="1"/>
</dbReference>
<dbReference type="EMBL" id="CANHGI010000001">
    <property type="protein sequence ID" value="CAI5439346.1"/>
    <property type="molecule type" value="Genomic_DNA"/>
</dbReference>
<comment type="caution">
    <text evidence="10">The sequence shown here is derived from an EMBL/GenBank/DDBJ whole genome shotgun (WGS) entry which is preliminary data.</text>
</comment>
<keyword evidence="8" id="KW-0805">Transcription regulation</keyword>
<evidence type="ECO:0000256" key="2">
    <source>
        <dbReference type="ARBA" id="ARBA00022801"/>
    </source>
</evidence>
<dbReference type="GO" id="GO:0004725">
    <property type="term" value="F:protein tyrosine phosphatase activity"/>
    <property type="evidence" value="ECO:0007669"/>
    <property type="project" value="UniProtKB-EC"/>
</dbReference>
<reference evidence="10" key="1">
    <citation type="submission" date="2022-11" db="EMBL/GenBank/DDBJ databases">
        <authorList>
            <person name="Kikuchi T."/>
        </authorList>
    </citation>
    <scope>NUCLEOTIDE SEQUENCE</scope>
    <source>
        <strain evidence="10">PS1010</strain>
    </source>
</reference>
<feature type="binding site" evidence="7">
    <location>
        <position position="196"/>
    </location>
    <ligand>
        <name>Mg(2+)</name>
        <dbReference type="ChEBI" id="CHEBI:18420"/>
    </ligand>
</feature>
<dbReference type="GO" id="GO:0046872">
    <property type="term" value="F:metal ion binding"/>
    <property type="evidence" value="ECO:0007669"/>
    <property type="project" value="UniProtKB-KW"/>
</dbReference>
<keyword evidence="3 7" id="KW-0460">Magnesium</keyword>
<evidence type="ECO:0000256" key="5">
    <source>
        <dbReference type="ARBA" id="ARBA00051722"/>
    </source>
</evidence>
<keyword evidence="8" id="KW-0804">Transcription</keyword>